<proteinExistence type="predicted"/>
<dbReference type="EMBL" id="OJIN01000174">
    <property type="protein sequence ID" value="SPD74745.1"/>
    <property type="molecule type" value="Genomic_DNA"/>
</dbReference>
<dbReference type="AlphaFoldDB" id="A0A445MZ53"/>
<gene>
    <name evidence="1" type="ORF">PITCH_A330010</name>
</gene>
<organism evidence="1">
    <name type="scientific">uncultured Desulfobacterium sp</name>
    <dbReference type="NCBI Taxonomy" id="201089"/>
    <lineage>
        <taxon>Bacteria</taxon>
        <taxon>Pseudomonadati</taxon>
        <taxon>Thermodesulfobacteriota</taxon>
        <taxon>Desulfobacteria</taxon>
        <taxon>Desulfobacterales</taxon>
        <taxon>Desulfobacteriaceae</taxon>
        <taxon>Desulfobacterium</taxon>
        <taxon>environmental samples</taxon>
    </lineage>
</organism>
<protein>
    <submittedName>
        <fullName evidence="1">Uncharacterized protein</fullName>
    </submittedName>
</protein>
<accession>A0A445MZ53</accession>
<sequence>MTINIMFRQGCRRKDLEKEKINHGIIIYSIDSRHAPKPFVPAKYSLPDGKDSNPFVHRT</sequence>
<reference evidence="1" key="1">
    <citation type="submission" date="2018-01" db="EMBL/GenBank/DDBJ databases">
        <authorList>
            <person name="Regsiter A."/>
            <person name="William W."/>
        </authorList>
    </citation>
    <scope>NUCLEOTIDE SEQUENCE</scope>
    <source>
        <strain evidence="1">TRIP AH-1</strain>
    </source>
</reference>
<evidence type="ECO:0000313" key="1">
    <source>
        <dbReference type="EMBL" id="SPD74745.1"/>
    </source>
</evidence>
<name>A0A445MZ53_9BACT</name>